<dbReference type="Gene3D" id="1.25.10.90">
    <property type="match status" value="1"/>
</dbReference>
<evidence type="ECO:0000313" key="2">
    <source>
        <dbReference type="Proteomes" id="UP001220478"/>
    </source>
</evidence>
<gene>
    <name evidence="1" type="ORF">PYS61_02590</name>
</gene>
<dbReference type="SUPFAM" id="SSF48371">
    <property type="entry name" value="ARM repeat"/>
    <property type="match status" value="1"/>
</dbReference>
<dbReference type="PANTHER" id="PTHR34070">
    <property type="entry name" value="ARMADILLO-TYPE FOLD"/>
    <property type="match status" value="1"/>
</dbReference>
<dbReference type="InterPro" id="IPR014825">
    <property type="entry name" value="DNA_alkylation"/>
</dbReference>
<dbReference type="Pfam" id="PF08713">
    <property type="entry name" value="DNA_alkylation"/>
    <property type="match status" value="1"/>
</dbReference>
<accession>A0ABY8C5U2</accession>
<dbReference type="RefSeq" id="WP_315572074.1">
    <property type="nucleotide sequence ID" value="NZ_CP118868.1"/>
</dbReference>
<organism evidence="1 2">
    <name type="scientific">Amygdalobacter indicium</name>
    <dbReference type="NCBI Taxonomy" id="3029272"/>
    <lineage>
        <taxon>Bacteria</taxon>
        <taxon>Bacillati</taxon>
        <taxon>Bacillota</taxon>
        <taxon>Clostridia</taxon>
        <taxon>Eubacteriales</taxon>
        <taxon>Oscillospiraceae</taxon>
        <taxon>Amygdalobacter</taxon>
    </lineage>
</organism>
<dbReference type="EMBL" id="CP118868">
    <property type="protein sequence ID" value="WEG36071.1"/>
    <property type="molecule type" value="Genomic_DNA"/>
</dbReference>
<proteinExistence type="predicted"/>
<protein>
    <submittedName>
        <fullName evidence="1">DNA alkylation repair protein</fullName>
    </submittedName>
</protein>
<name>A0ABY8C5U2_9FIRM</name>
<dbReference type="InterPro" id="IPR016024">
    <property type="entry name" value="ARM-type_fold"/>
</dbReference>
<evidence type="ECO:0000313" key="1">
    <source>
        <dbReference type="EMBL" id="WEG36071.1"/>
    </source>
</evidence>
<reference evidence="1 2" key="1">
    <citation type="submission" date="2023-02" db="EMBL/GenBank/DDBJ databases">
        <title>Novel Oscillospiraceae bacterial genomes.</title>
        <authorList>
            <person name="Srinivasan S."/>
            <person name="Austin M.N."/>
            <person name="Fiedler T.L."/>
            <person name="Strenk S.M."/>
            <person name="Agnew K.J."/>
            <person name="Nagana Gowda G.A."/>
            <person name="Raftery D."/>
            <person name="Beamer M.A."/>
            <person name="Achilles S.L."/>
            <person name="Wiesenfeld H.C."/>
            <person name="Fredricks D.N."/>
            <person name="Hillier S.L."/>
        </authorList>
    </citation>
    <scope>NUCLEOTIDE SEQUENCE [LARGE SCALE GENOMIC DNA]</scope>
    <source>
        <strain evidence="1 2">CHIC02 1186E3-8</strain>
    </source>
</reference>
<dbReference type="PANTHER" id="PTHR34070:SF1">
    <property type="entry name" value="DNA ALKYLATION REPAIR PROTEIN"/>
    <property type="match status" value="1"/>
</dbReference>
<dbReference type="CDD" id="cd06561">
    <property type="entry name" value="AlkD_like"/>
    <property type="match status" value="1"/>
</dbReference>
<keyword evidence="2" id="KW-1185">Reference proteome</keyword>
<sequence length="224" mass="26008">MNIKEELWALQDVSYADFQASLIPDIPRKLFIGVRVPAIRKLARKLAGSTEAAEFLEDLPHKYYEENMLHGLLISAMKDYTACIAAVDAFLPYVDNWAVCDSLSPKIFKRNKTALLGKIKEWSASARTYTCRFGLEQLMTYFLEADFKPEYLEIPLSVSSEDYYVRMMIAWFLATALAKQWDATVKYLEDQLLDVWTHNKAIQKARESKRITQEQKEYLKTLKR</sequence>
<dbReference type="Proteomes" id="UP001220478">
    <property type="component" value="Chromosome"/>
</dbReference>